<evidence type="ECO:0000256" key="3">
    <source>
        <dbReference type="ARBA" id="ARBA00023235"/>
    </source>
</evidence>
<dbReference type="CDD" id="cd00317">
    <property type="entry name" value="cyclophilin"/>
    <property type="match status" value="1"/>
</dbReference>
<dbReference type="EC" id="5.2.1.8" evidence="1"/>
<keyword evidence="2" id="KW-0697">Rotamase</keyword>
<organism evidence="6 7">
    <name type="scientific">Terriglobus roseus</name>
    <dbReference type="NCBI Taxonomy" id="392734"/>
    <lineage>
        <taxon>Bacteria</taxon>
        <taxon>Pseudomonadati</taxon>
        <taxon>Acidobacteriota</taxon>
        <taxon>Terriglobia</taxon>
        <taxon>Terriglobales</taxon>
        <taxon>Acidobacteriaceae</taxon>
        <taxon>Terriglobus</taxon>
    </lineage>
</organism>
<reference evidence="7" key="1">
    <citation type="submission" date="2016-10" db="EMBL/GenBank/DDBJ databases">
        <authorList>
            <person name="Varghese N."/>
            <person name="Submissions S."/>
        </authorList>
    </citation>
    <scope>NUCLEOTIDE SEQUENCE [LARGE SCALE GENOMIC DNA]</scope>
    <source>
        <strain evidence="7">GAS232</strain>
    </source>
</reference>
<keyword evidence="3 6" id="KW-0413">Isomerase</keyword>
<dbReference type="InterPro" id="IPR002130">
    <property type="entry name" value="Cyclophilin-type_PPIase_dom"/>
</dbReference>
<dbReference type="PANTHER" id="PTHR45625:SF4">
    <property type="entry name" value="PEPTIDYLPROLYL ISOMERASE DOMAIN AND WD REPEAT-CONTAINING PROTEIN 1"/>
    <property type="match status" value="1"/>
</dbReference>
<feature type="domain" description="PPIase cyclophilin-type" evidence="5">
    <location>
        <begin position="244"/>
        <end position="403"/>
    </location>
</feature>
<dbReference type="Pfam" id="PF00160">
    <property type="entry name" value="Pro_isomerase"/>
    <property type="match status" value="2"/>
</dbReference>
<dbReference type="AlphaFoldDB" id="A0A1G7NV07"/>
<dbReference type="OrthoDB" id="104965at2"/>
<sequence>MRFLGLVLFASLSSISLHAQAHKPAARGPEPTGPTAVFDTSMGRIACRLYAKQAPKTVQNFTDLAEGKKDWHDHLNLTVIHNTPFYDGTAIAGIPDGIRGGDRYGGGEGDANGSIPEEKIPGVTFDRPGRLAMATHAGEINSSFYVITLHADDEFDKGHRGAIFGQCDDAGVAVAEKISHAMLEVGNRTTKAIAINKLTIVQPGEPMPPVAPEWDPKKVVPQPVPPQPSNIPTPDPTGPTATIDTTAGTLTCKLYKEQAPIAVATFTELAEGKREWTNPTTHVTTKKPYYNGLHINRVIPDFMVQQQDYPNGAEDAGFSYSIETAPNLTFDRPGRLAMANSGPTKNDTSWFITDAPSPNLNDKFTIFGQCDEATVKAVHDIARVPRNAHNRPITPVKVKTVTIQ</sequence>
<dbReference type="RefSeq" id="WP_083346099.1">
    <property type="nucleotide sequence ID" value="NZ_LT629690.1"/>
</dbReference>
<name>A0A1G7NV07_9BACT</name>
<keyword evidence="4" id="KW-0732">Signal</keyword>
<dbReference type="PROSITE" id="PS50072">
    <property type="entry name" value="CSA_PPIASE_2"/>
    <property type="match status" value="2"/>
</dbReference>
<evidence type="ECO:0000313" key="6">
    <source>
        <dbReference type="EMBL" id="SDF77763.1"/>
    </source>
</evidence>
<feature type="domain" description="PPIase cyclophilin-type" evidence="5">
    <location>
        <begin position="36"/>
        <end position="200"/>
    </location>
</feature>
<evidence type="ECO:0000256" key="2">
    <source>
        <dbReference type="ARBA" id="ARBA00023110"/>
    </source>
</evidence>
<dbReference type="InterPro" id="IPR029000">
    <property type="entry name" value="Cyclophilin-like_dom_sf"/>
</dbReference>
<gene>
    <name evidence="6" type="ORF">SAMN05444167_3280</name>
</gene>
<dbReference type="GO" id="GO:0003755">
    <property type="term" value="F:peptidyl-prolyl cis-trans isomerase activity"/>
    <property type="evidence" value="ECO:0007669"/>
    <property type="project" value="UniProtKB-KW"/>
</dbReference>
<dbReference type="PANTHER" id="PTHR45625">
    <property type="entry name" value="PEPTIDYL-PROLYL CIS-TRANS ISOMERASE-RELATED"/>
    <property type="match status" value="1"/>
</dbReference>
<protein>
    <recommendedName>
        <fullName evidence="1">peptidylprolyl isomerase</fullName>
        <ecNumber evidence="1">5.2.1.8</ecNumber>
    </recommendedName>
</protein>
<feature type="signal peptide" evidence="4">
    <location>
        <begin position="1"/>
        <end position="19"/>
    </location>
</feature>
<evidence type="ECO:0000259" key="5">
    <source>
        <dbReference type="PROSITE" id="PS50072"/>
    </source>
</evidence>
<evidence type="ECO:0000313" key="7">
    <source>
        <dbReference type="Proteomes" id="UP000182427"/>
    </source>
</evidence>
<feature type="chain" id="PRO_5009242136" description="peptidylprolyl isomerase" evidence="4">
    <location>
        <begin position="20"/>
        <end position="404"/>
    </location>
</feature>
<accession>A0A1G7NV07</accession>
<keyword evidence="7" id="KW-1185">Reference proteome</keyword>
<evidence type="ECO:0000256" key="1">
    <source>
        <dbReference type="ARBA" id="ARBA00013194"/>
    </source>
</evidence>
<dbReference type="PRINTS" id="PR00153">
    <property type="entry name" value="CSAPPISMRASE"/>
</dbReference>
<dbReference type="Gene3D" id="2.40.100.10">
    <property type="entry name" value="Cyclophilin-like"/>
    <property type="match status" value="2"/>
</dbReference>
<proteinExistence type="predicted"/>
<dbReference type="EMBL" id="LT629690">
    <property type="protein sequence ID" value="SDF77763.1"/>
    <property type="molecule type" value="Genomic_DNA"/>
</dbReference>
<dbReference type="InterPro" id="IPR044666">
    <property type="entry name" value="Cyclophilin_A-like"/>
</dbReference>
<dbReference type="Proteomes" id="UP000182427">
    <property type="component" value="Chromosome I"/>
</dbReference>
<evidence type="ECO:0000256" key="4">
    <source>
        <dbReference type="SAM" id="SignalP"/>
    </source>
</evidence>
<dbReference type="SUPFAM" id="SSF50891">
    <property type="entry name" value="Cyclophilin-like"/>
    <property type="match status" value="2"/>
</dbReference>